<evidence type="ECO:0000256" key="1">
    <source>
        <dbReference type="SAM" id="MobiDB-lite"/>
    </source>
</evidence>
<evidence type="ECO:0000313" key="3">
    <source>
        <dbReference type="EMBL" id="SCC81948.1"/>
    </source>
</evidence>
<feature type="compositionally biased region" description="Gly residues" evidence="1">
    <location>
        <begin position="323"/>
        <end position="333"/>
    </location>
</feature>
<dbReference type="Proteomes" id="UP000182800">
    <property type="component" value="Unassembled WGS sequence"/>
</dbReference>
<reference evidence="3 5" key="2">
    <citation type="submission" date="2016-08" db="EMBL/GenBank/DDBJ databases">
        <authorList>
            <person name="Varghese N."/>
            <person name="Submissions Spin"/>
        </authorList>
    </citation>
    <scope>NUCLEOTIDE SEQUENCE [LARGE SCALE GENOMIC DNA]</scope>
    <source>
        <strain evidence="3 5">HL-109</strain>
    </source>
</reference>
<evidence type="ECO:0000313" key="2">
    <source>
        <dbReference type="EMBL" id="KPQ11402.1"/>
    </source>
</evidence>
<dbReference type="EMBL" id="FMBM01000002">
    <property type="protein sequence ID" value="SCC81948.1"/>
    <property type="molecule type" value="Genomic_DNA"/>
</dbReference>
<dbReference type="STRING" id="1653334.GA0071312_2921"/>
<dbReference type="RefSeq" id="WP_074445537.1">
    <property type="nucleotide sequence ID" value="NZ_FMBM01000002.1"/>
</dbReference>
<feature type="region of interest" description="Disordered" evidence="1">
    <location>
        <begin position="746"/>
        <end position="783"/>
    </location>
</feature>
<gene>
    <name evidence="3" type="ORF">GA0071312_2921</name>
    <name evidence="2" type="ORF">HLUCCO17_07120</name>
</gene>
<comment type="caution">
    <text evidence="2">The sequence shown here is derived from an EMBL/GenBank/DDBJ whole genome shotgun (WGS) entry which is preliminary data.</text>
</comment>
<organism evidence="2 4">
    <name type="scientific">Saliniramus fredricksonii</name>
    <dbReference type="NCBI Taxonomy" id="1653334"/>
    <lineage>
        <taxon>Bacteria</taxon>
        <taxon>Pseudomonadati</taxon>
        <taxon>Pseudomonadota</taxon>
        <taxon>Alphaproteobacteria</taxon>
        <taxon>Hyphomicrobiales</taxon>
        <taxon>Salinarimonadaceae</taxon>
        <taxon>Saliniramus</taxon>
    </lineage>
</organism>
<accession>A0A0N8KEI1</accession>
<dbReference type="Proteomes" id="UP000050497">
    <property type="component" value="Unassembled WGS sequence"/>
</dbReference>
<sequence length="1535" mass="164620">MHVRFDASAPVSALHSDRNPAAFELAQRHDHREGVPFDRQPFGNLGHIFQVRNADGDYELYFESRIGETGLVWTNRGRPLDMRDDYSYTVRFPDPRLRGTPFAERLNEVARELDQRARQATENPERPLSENPFVRFGNAVAGAVTSFAVDPLATLAGVAPYFAVSPIMLQDPATMGIARDLSRRGSGAVYAQAREWLDSVGIGVDTAEFEFGLNAFRVASLCAAAYGLGEGALRLVHANAGVRVAGQNAHVLASFENLSRANIGRVARFIDDLSPQDVAAFDPALLRAMRAGLARHSGDATARAALSRLDDLTRGRLVVRGPESGGAQAGGGPSPQAPIAPRLAPGQGDPITFDPHPGAPRGGGGPNTRPGRQSPGHDASANIAAHARQVAEADAARNAALRQAADRHPVPTADDVSIARPLENWDVAGRVAREHNANTDPRDIVVRVPLERRLGPDEGLREIALLRGDAIALQQQIGRFVEAGTMNPDFDLADAARQVGINWEAAQLAAAQTRVVSVALDQPLTIAGYTTFAMPDAARAESESLQWNGSTPDEGMVALPLVIMREIADGAGGTIPARSQEVWFGPPERARGAVEALSAQGRLAGDQSLAHILARAGLSDSFATREQAGLDLRAAQIEMAQPTRFDGVDIGIQPSREAAISAVLDHNAEARPGFDPQWLYLPLENRITGPGLPQDARGRVHAIYANASFDQLEAFYQRMRETGRIGPDVSFEMLLREAGIAGRFAAARQQEADDQAQRQNPQASGIVPSRPEDSGQTPGAPPAIRVAPAALTLSPEINFEDPGEIMDFVRDRRLDSWEGDGIDDLDPDALDAAAATLYALDFSSPGGIGFFDDDLRMAMDAIRRAGGRAFPDPVAPGEPGYEDMPRAFDYGLPDRGYVYAGMDDAGHPVWRGEDGRHVGPFAREPIGAFANQAPEPGPTPIRFPFNPTAPGALMPLAPPGALAGYDPGMAVEPVTREDLPPESRDMLDTLIGMIRDAGFDLRAGLNVSIVDPWAGLQVLRSTGAVGLDTLRALNARRGDIMQAAAAGDVRTLLDIFAHALGVGARIGEGVHEPQLVRLALQELIGLRGLGINSALQWKAPALEGYAERSFLGEEAPFRFTPDTETLAIDRENPGFAEVEGRLGLDVTPLTPEEAAGTVDVFGNSDSALYRLNADLRISKTMFEFYTPSLEIGPFAIPSAEYREELAQDLVIPAGSILPRELVAVIDRAVGDGRFGMRFQTAYTEDPQEQAALLEQVHAGLASGEPLAGQPGFLESFGRENVEATHMPGLRARLSAPPGRMLCGRDTIDANCLPSEHFVNWIVSLVTGGAVHLPMDRAVPGEFDVAARFAPDALHGFADKVRIKLKFGLAMEFGDILGLSTAFYYVRESRPDARTALMRSTETATVTFEDSFAQQRQIDVPVWLSLMLGEAVAPGQVEAALGLQPLPPGGIVIPPGGSESVRDLLQRAWHEVGPQERDAVASFIADHLAGAAPDFVDGHTLMPQLKDELIDVLYRIAKPQDALAQPEQENPPPSAP</sequence>
<keyword evidence="5" id="KW-1185">Reference proteome</keyword>
<evidence type="ECO:0000313" key="4">
    <source>
        <dbReference type="Proteomes" id="UP000050497"/>
    </source>
</evidence>
<feature type="region of interest" description="Disordered" evidence="1">
    <location>
        <begin position="320"/>
        <end position="415"/>
    </location>
</feature>
<protein>
    <submittedName>
        <fullName evidence="2">Uncharacterized protein</fullName>
    </submittedName>
</protein>
<name>A0A0N8KEI1_9HYPH</name>
<dbReference type="EMBL" id="LJSX01000008">
    <property type="protein sequence ID" value="KPQ11402.1"/>
    <property type="molecule type" value="Genomic_DNA"/>
</dbReference>
<proteinExistence type="predicted"/>
<reference evidence="2 4" key="1">
    <citation type="submission" date="2015-09" db="EMBL/GenBank/DDBJ databases">
        <title>Identification and resolution of microdiversity through metagenomic sequencing of parallel consortia.</title>
        <authorList>
            <person name="Nelson W.C."/>
            <person name="Romine M.F."/>
            <person name="Lindemann S.R."/>
        </authorList>
    </citation>
    <scope>NUCLEOTIDE SEQUENCE [LARGE SCALE GENOMIC DNA]</scope>
    <source>
        <strain evidence="2">HL-109</strain>
    </source>
</reference>
<evidence type="ECO:0000313" key="5">
    <source>
        <dbReference type="Proteomes" id="UP000182800"/>
    </source>
</evidence>